<evidence type="ECO:0000256" key="5">
    <source>
        <dbReference type="ARBA" id="ARBA00022692"/>
    </source>
</evidence>
<dbReference type="PANTHER" id="PTHR33908">
    <property type="entry name" value="MANNOSYLTRANSFERASE YKCB-RELATED"/>
    <property type="match status" value="1"/>
</dbReference>
<keyword evidence="4" id="KW-0808">Transferase</keyword>
<dbReference type="InterPro" id="IPR038731">
    <property type="entry name" value="RgtA/B/C-like"/>
</dbReference>
<dbReference type="RefSeq" id="WP_189629949.1">
    <property type="nucleotide sequence ID" value="NZ_BNAG01000002.1"/>
</dbReference>
<feature type="transmembrane region" description="Helical" evidence="8">
    <location>
        <begin position="204"/>
        <end position="223"/>
    </location>
</feature>
<evidence type="ECO:0000313" key="11">
    <source>
        <dbReference type="Proteomes" id="UP000658258"/>
    </source>
</evidence>
<evidence type="ECO:0000313" key="10">
    <source>
        <dbReference type="EMBL" id="GHE63495.1"/>
    </source>
</evidence>
<gene>
    <name evidence="10" type="ORF">GCM10011340_18550</name>
</gene>
<feature type="transmembrane region" description="Helical" evidence="8">
    <location>
        <begin position="161"/>
        <end position="192"/>
    </location>
</feature>
<organism evidence="10 11">
    <name type="scientific">Roseivirga thermotolerans</name>
    <dbReference type="NCBI Taxonomy" id="1758176"/>
    <lineage>
        <taxon>Bacteria</taxon>
        <taxon>Pseudomonadati</taxon>
        <taxon>Bacteroidota</taxon>
        <taxon>Cytophagia</taxon>
        <taxon>Cytophagales</taxon>
        <taxon>Roseivirgaceae</taxon>
        <taxon>Roseivirga</taxon>
    </lineage>
</organism>
<dbReference type="InterPro" id="IPR050297">
    <property type="entry name" value="LipidA_mod_glycosyltrf_83"/>
</dbReference>
<evidence type="ECO:0000256" key="4">
    <source>
        <dbReference type="ARBA" id="ARBA00022679"/>
    </source>
</evidence>
<evidence type="ECO:0000256" key="8">
    <source>
        <dbReference type="SAM" id="Phobius"/>
    </source>
</evidence>
<keyword evidence="7 8" id="KW-0472">Membrane</keyword>
<reference evidence="11" key="1">
    <citation type="journal article" date="2019" name="Int. J. Syst. Evol. Microbiol.">
        <title>The Global Catalogue of Microorganisms (GCM) 10K type strain sequencing project: providing services to taxonomists for standard genome sequencing and annotation.</title>
        <authorList>
            <consortium name="The Broad Institute Genomics Platform"/>
            <consortium name="The Broad Institute Genome Sequencing Center for Infectious Disease"/>
            <person name="Wu L."/>
            <person name="Ma J."/>
        </authorList>
    </citation>
    <scope>NUCLEOTIDE SEQUENCE [LARGE SCALE GENOMIC DNA]</scope>
    <source>
        <strain evidence="11">CGMCC 1.15111</strain>
    </source>
</reference>
<evidence type="ECO:0000256" key="3">
    <source>
        <dbReference type="ARBA" id="ARBA00022676"/>
    </source>
</evidence>
<dbReference type="Proteomes" id="UP000658258">
    <property type="component" value="Unassembled WGS sequence"/>
</dbReference>
<keyword evidence="2" id="KW-1003">Cell membrane</keyword>
<keyword evidence="11" id="KW-1185">Reference proteome</keyword>
<proteinExistence type="predicted"/>
<evidence type="ECO:0000256" key="6">
    <source>
        <dbReference type="ARBA" id="ARBA00022989"/>
    </source>
</evidence>
<evidence type="ECO:0000259" key="9">
    <source>
        <dbReference type="Pfam" id="PF13231"/>
    </source>
</evidence>
<keyword evidence="5 8" id="KW-0812">Transmembrane</keyword>
<dbReference type="EMBL" id="BNAG01000002">
    <property type="protein sequence ID" value="GHE63495.1"/>
    <property type="molecule type" value="Genomic_DNA"/>
</dbReference>
<comment type="subcellular location">
    <subcellularLocation>
        <location evidence="1">Cell membrane</location>
        <topology evidence="1">Multi-pass membrane protein</topology>
    </subcellularLocation>
</comment>
<evidence type="ECO:0000256" key="7">
    <source>
        <dbReference type="ARBA" id="ARBA00023136"/>
    </source>
</evidence>
<feature type="transmembrane region" description="Helical" evidence="8">
    <location>
        <begin position="12"/>
        <end position="30"/>
    </location>
</feature>
<evidence type="ECO:0000256" key="1">
    <source>
        <dbReference type="ARBA" id="ARBA00004651"/>
    </source>
</evidence>
<accession>A0ABQ3I4J8</accession>
<comment type="caution">
    <text evidence="10">The sequence shown here is derived from an EMBL/GenBank/DDBJ whole genome shotgun (WGS) entry which is preliminary data.</text>
</comment>
<keyword evidence="6 8" id="KW-1133">Transmembrane helix</keyword>
<feature type="transmembrane region" description="Helical" evidence="8">
    <location>
        <begin position="85"/>
        <end position="103"/>
    </location>
</feature>
<evidence type="ECO:0000256" key="2">
    <source>
        <dbReference type="ARBA" id="ARBA00022475"/>
    </source>
</evidence>
<feature type="transmembrane region" description="Helical" evidence="8">
    <location>
        <begin position="331"/>
        <end position="348"/>
    </location>
</feature>
<feature type="transmembrane region" description="Helical" evidence="8">
    <location>
        <begin position="109"/>
        <end position="125"/>
    </location>
</feature>
<keyword evidence="3" id="KW-0328">Glycosyltransferase</keyword>
<feature type="transmembrane region" description="Helical" evidence="8">
    <location>
        <begin position="262"/>
        <end position="287"/>
    </location>
</feature>
<sequence>MQHKKFFSARHYQWFVVTANLVMIAVWFLANNGLAFWDDFTYLNFARQINEGSFELGTNHFTSRVALLYPTAWVIELLGINEWTITLYPLLCGLIILNLTLWLGHLYHHWLGVLAATILVCDYHIITFITHLFPEMPMALFIFMALVAYDRVNRREGDHRLAALITATALFLAYLTKMTVILIVPLFLYLFFNDYKRRQTNKSYWMITLVLLIFFVVANGFWYQEVYGDFFYRFKNISNNHEASAKTFFDKDNLTLLKRLTYLPLLGFLRGGFFVPLLFCLPALLTTRRKHWRLESPEHLWRVSVIMILVTWWFMSTNWRYYSPMPVDTRHITFLIPLMLMAGGFYWIETHLLSAIRYTRAKFLLAILLVIPAYKVSSSGERNFRELKEAVEHNLRPETGRVRVFTDGLTSYGYPYFYNFQATDHNYVWFSELNGSAPLAGDYLLLNPAFLNDRYHDHENLEALKVMARESGLELKPLRNGKVQLWRWVEE</sequence>
<feature type="domain" description="Glycosyltransferase RgtA/B/C/D-like" evidence="9">
    <location>
        <begin position="72"/>
        <end position="219"/>
    </location>
</feature>
<dbReference type="Pfam" id="PF13231">
    <property type="entry name" value="PMT_2"/>
    <property type="match status" value="1"/>
</dbReference>
<dbReference type="PANTHER" id="PTHR33908:SF11">
    <property type="entry name" value="MEMBRANE PROTEIN"/>
    <property type="match status" value="1"/>
</dbReference>
<name>A0ABQ3I4J8_9BACT</name>
<feature type="transmembrane region" description="Helical" evidence="8">
    <location>
        <begin position="299"/>
        <end position="319"/>
    </location>
</feature>
<protein>
    <recommendedName>
        <fullName evidence="9">Glycosyltransferase RgtA/B/C/D-like domain-containing protein</fullName>
    </recommendedName>
</protein>